<dbReference type="GO" id="GO:0005886">
    <property type="term" value="C:plasma membrane"/>
    <property type="evidence" value="ECO:0007669"/>
    <property type="project" value="UniProtKB-SubCell"/>
</dbReference>
<dbReference type="SUPFAM" id="SSF82866">
    <property type="entry name" value="Multidrug efflux transporter AcrB transmembrane domain"/>
    <property type="match status" value="2"/>
</dbReference>
<feature type="transmembrane region" description="Helical" evidence="6">
    <location>
        <begin position="266"/>
        <end position="288"/>
    </location>
</feature>
<gene>
    <name evidence="8" type="ORF">MAGMO_2900</name>
</gene>
<feature type="transmembrane region" description="Helical" evidence="6">
    <location>
        <begin position="616"/>
        <end position="636"/>
    </location>
</feature>
<keyword evidence="4 6" id="KW-1133">Transmembrane helix</keyword>
<comment type="subcellular location">
    <subcellularLocation>
        <location evidence="1">Cell membrane</location>
        <topology evidence="1">Multi-pass membrane protein</topology>
    </subcellularLocation>
</comment>
<dbReference type="Gene3D" id="1.20.1640.10">
    <property type="entry name" value="Multidrug efflux transporter AcrB transmembrane domain"/>
    <property type="match status" value="2"/>
</dbReference>
<keyword evidence="5 6" id="KW-0472">Membrane</keyword>
<evidence type="ECO:0000256" key="3">
    <source>
        <dbReference type="ARBA" id="ARBA00022692"/>
    </source>
</evidence>
<reference evidence="8" key="1">
    <citation type="submission" date="2015-04" db="EMBL/GenBank/DDBJ databases">
        <authorList>
            <person name="Syromyatnikov M.Y."/>
            <person name="Popov V.N."/>
        </authorList>
    </citation>
    <scope>NUCLEOTIDE SEQUENCE</scope>
    <source>
        <strain evidence="8">MO-1</strain>
    </source>
</reference>
<dbReference type="PROSITE" id="PS50156">
    <property type="entry name" value="SSD"/>
    <property type="match status" value="1"/>
</dbReference>
<dbReference type="PANTHER" id="PTHR33406">
    <property type="entry name" value="MEMBRANE PROTEIN MJ1562-RELATED"/>
    <property type="match status" value="1"/>
</dbReference>
<accession>A0A1S7LLR2</accession>
<feature type="transmembrane region" description="Helical" evidence="6">
    <location>
        <begin position="642"/>
        <end position="663"/>
    </location>
</feature>
<evidence type="ECO:0000313" key="8">
    <source>
        <dbReference type="EMBL" id="CRH07047.1"/>
    </source>
</evidence>
<keyword evidence="2" id="KW-1003">Cell membrane</keyword>
<evidence type="ECO:0000256" key="1">
    <source>
        <dbReference type="ARBA" id="ARBA00004651"/>
    </source>
</evidence>
<evidence type="ECO:0000259" key="7">
    <source>
        <dbReference type="PROSITE" id="PS50156"/>
    </source>
</evidence>
<feature type="transmembrane region" description="Helical" evidence="6">
    <location>
        <begin position="587"/>
        <end position="609"/>
    </location>
</feature>
<dbReference type="InterPro" id="IPR050545">
    <property type="entry name" value="Mycobact_MmpL"/>
</dbReference>
<evidence type="ECO:0000256" key="2">
    <source>
        <dbReference type="ARBA" id="ARBA00022475"/>
    </source>
</evidence>
<feature type="domain" description="SSD" evidence="7">
    <location>
        <begin position="232"/>
        <end position="358"/>
    </location>
</feature>
<feature type="transmembrane region" description="Helical" evidence="6">
    <location>
        <begin position="336"/>
        <end position="359"/>
    </location>
</feature>
<evidence type="ECO:0000256" key="4">
    <source>
        <dbReference type="ARBA" id="ARBA00022989"/>
    </source>
</evidence>
<sequence length="752" mass="83178">MILLTILSVVAAASGMRFLGFDTDYRTFFSKDNPQLIAFEELQNTYTKNDNVLFVLTPKGGNVFTRETMQIVRDLTEQSWQIPFSIRVDSLTNYQHTWVEEDDLAVGDLIQDPDTITVEGLEEIRAIATSEPLLVKRLVNPKGDVTAVNVTIQLPEGDTQTAVPKVASFVRKMVADLKAKHPDMQVHLTGMVMMNNSFPESAQRDVKTLVPLMLLVVIITFGFLLRSPWATLGTVLVIFFSIFTAMGLAGWLGIVLTGPSANAPTIILTMGVADCVHLLVSFFFFYGFKEPDKVDAIVEALRINFSPIMLTSLTTAIGFLSMNFSDAPPFRDLGNIVSMGVIAAFIYSVTFLPAFLALVPVKHHKKKPRTSHAMGALADWVVSHARQLLLGMSVLAIAVVAFLPTNQLNDEFVKYFSKRMDFRQATDYTAEHLTGIYTIEYSIPSGESSGVADPEYLAALEKMVTWLRQQPDVTHVNTITDIFKRLNKNMHGDNPDYYKLPEARDLAAQYLLLYEMSLPYGLDLNNQINVDKSKTRLTVTVQNVSSNQVLAIADRVRHWMQLNLPERMQVEGASPTIMFAHIGKRNIISMLTGTTIALILISLSLIIALRSIKIGLISLIPNLVPAGMAFGLWAMIDGQVGLALSVVTGMTLGIIVDDTVHFLSKYLRAKREHGMDAPEAVKYAFSTVGTALWVTTLVLVMGFTVLTQSDFKLNSDMGLLTAIAIALALIIDFFLLPPLLMVLDGKKTKQET</sequence>
<dbReference type="PANTHER" id="PTHR33406:SF12">
    <property type="entry name" value="BLR2997 PROTEIN"/>
    <property type="match status" value="1"/>
</dbReference>
<dbReference type="InterPro" id="IPR000731">
    <property type="entry name" value="SSD"/>
</dbReference>
<evidence type="ECO:0000256" key="6">
    <source>
        <dbReference type="SAM" id="Phobius"/>
    </source>
</evidence>
<dbReference type="EMBL" id="LO017727">
    <property type="protein sequence ID" value="CRH07047.1"/>
    <property type="molecule type" value="Genomic_DNA"/>
</dbReference>
<dbReference type="Pfam" id="PF03176">
    <property type="entry name" value="MMPL"/>
    <property type="match status" value="2"/>
</dbReference>
<evidence type="ECO:0000256" key="5">
    <source>
        <dbReference type="ARBA" id="ARBA00023136"/>
    </source>
</evidence>
<feature type="transmembrane region" description="Helical" evidence="6">
    <location>
        <begin position="380"/>
        <end position="403"/>
    </location>
</feature>
<protein>
    <recommendedName>
        <fullName evidence="7">SSD domain-containing protein</fullName>
    </recommendedName>
</protein>
<name>A0A1S7LLR2_MAGMO</name>
<proteinExistence type="predicted"/>
<feature type="transmembrane region" description="Helical" evidence="6">
    <location>
        <begin position="208"/>
        <end position="225"/>
    </location>
</feature>
<organism evidence="8">
    <name type="scientific">Magnetococcus massalia (strain MO-1)</name>
    <dbReference type="NCBI Taxonomy" id="451514"/>
    <lineage>
        <taxon>Bacteria</taxon>
        <taxon>Pseudomonadati</taxon>
        <taxon>Pseudomonadota</taxon>
        <taxon>Magnetococcia</taxon>
        <taxon>Magnetococcales</taxon>
        <taxon>Magnetococcaceae</taxon>
        <taxon>Magnetococcus</taxon>
    </lineage>
</organism>
<feature type="transmembrane region" description="Helical" evidence="6">
    <location>
        <begin position="718"/>
        <end position="743"/>
    </location>
</feature>
<dbReference type="InterPro" id="IPR004869">
    <property type="entry name" value="MMPL_dom"/>
</dbReference>
<dbReference type="AlphaFoldDB" id="A0A1S7LLR2"/>
<feature type="transmembrane region" description="Helical" evidence="6">
    <location>
        <begin position="683"/>
        <end position="706"/>
    </location>
</feature>
<keyword evidence="3 6" id="KW-0812">Transmembrane</keyword>
<feature type="transmembrane region" description="Helical" evidence="6">
    <location>
        <begin position="300"/>
        <end position="324"/>
    </location>
</feature>
<feature type="transmembrane region" description="Helical" evidence="6">
    <location>
        <begin position="232"/>
        <end position="254"/>
    </location>
</feature>